<dbReference type="Proteomes" id="UP000002985">
    <property type="component" value="Unassembled WGS sequence"/>
</dbReference>
<proteinExistence type="predicted"/>
<gene>
    <name evidence="1" type="ORF">KSU1_C1433</name>
</gene>
<dbReference type="AlphaFoldDB" id="I3IMT4"/>
<keyword evidence="2" id="KW-1185">Reference proteome</keyword>
<evidence type="ECO:0000313" key="1">
    <source>
        <dbReference type="EMBL" id="GAB63029.1"/>
    </source>
</evidence>
<sequence length="75" mass="8413">MKRMICLLILLCIITITGNIGAALAHGLIIYPAKGQSQEQMEKDKYECYSWAKQQTGFDPMVASILMGQSHCFFL</sequence>
<evidence type="ECO:0000313" key="2">
    <source>
        <dbReference type="Proteomes" id="UP000002985"/>
    </source>
</evidence>
<dbReference type="EMBL" id="BAFH01000003">
    <property type="protein sequence ID" value="GAB63029.1"/>
    <property type="molecule type" value="Genomic_DNA"/>
</dbReference>
<dbReference type="STRING" id="247490.KSU1_C1433"/>
<comment type="caution">
    <text evidence="1">The sequence shown here is derived from an EMBL/GenBank/DDBJ whole genome shotgun (WGS) entry which is preliminary data.</text>
</comment>
<accession>I3IMT4</accession>
<dbReference type="OrthoDB" id="1453468at2"/>
<name>I3IMT4_9BACT</name>
<reference evidence="1 2" key="1">
    <citation type="journal article" date="2012" name="FEBS Lett.">
        <title>Anammox organism KSU-1 expresses a NirK-type copper-containing nitrite reductase instead of a NirS-type with cytochrome cd1.</title>
        <authorList>
            <person name="Hira D."/>
            <person name="Toh H."/>
            <person name="Migita C.T."/>
            <person name="Okubo H."/>
            <person name="Nishiyama T."/>
            <person name="Hattori M."/>
            <person name="Furukawa K."/>
            <person name="Fujii T."/>
        </authorList>
    </citation>
    <scope>NUCLEOTIDE SEQUENCE [LARGE SCALE GENOMIC DNA]</scope>
</reference>
<protein>
    <submittedName>
        <fullName evidence="1">Uncharacterized protein</fullName>
    </submittedName>
</protein>
<dbReference type="eggNOG" id="ENOG5033JA6">
    <property type="taxonomic scope" value="Bacteria"/>
</dbReference>
<organism evidence="1 2">
    <name type="scientific">Candidatus Jettenia caeni</name>
    <dbReference type="NCBI Taxonomy" id="247490"/>
    <lineage>
        <taxon>Bacteria</taxon>
        <taxon>Pseudomonadati</taxon>
        <taxon>Planctomycetota</taxon>
        <taxon>Candidatus Brocadiia</taxon>
        <taxon>Candidatus Brocadiales</taxon>
        <taxon>Candidatus Brocadiaceae</taxon>
        <taxon>Candidatus Jettenia</taxon>
    </lineage>
</organism>